<organism evidence="3 4">
    <name type="scientific">Tanacetum coccineum</name>
    <dbReference type="NCBI Taxonomy" id="301880"/>
    <lineage>
        <taxon>Eukaryota</taxon>
        <taxon>Viridiplantae</taxon>
        <taxon>Streptophyta</taxon>
        <taxon>Embryophyta</taxon>
        <taxon>Tracheophyta</taxon>
        <taxon>Spermatophyta</taxon>
        <taxon>Magnoliopsida</taxon>
        <taxon>eudicotyledons</taxon>
        <taxon>Gunneridae</taxon>
        <taxon>Pentapetalae</taxon>
        <taxon>asterids</taxon>
        <taxon>campanulids</taxon>
        <taxon>Asterales</taxon>
        <taxon>Asteraceae</taxon>
        <taxon>Asteroideae</taxon>
        <taxon>Anthemideae</taxon>
        <taxon>Anthemidinae</taxon>
        <taxon>Tanacetum</taxon>
    </lineage>
</organism>
<evidence type="ECO:0000313" key="4">
    <source>
        <dbReference type="Proteomes" id="UP001151760"/>
    </source>
</evidence>
<keyword evidence="1" id="KW-0479">Metal-binding</keyword>
<keyword evidence="3" id="KW-0808">Transferase</keyword>
<dbReference type="GO" id="GO:0003964">
    <property type="term" value="F:RNA-directed DNA polymerase activity"/>
    <property type="evidence" value="ECO:0007669"/>
    <property type="project" value="UniProtKB-KW"/>
</dbReference>
<dbReference type="SUPFAM" id="SSF57756">
    <property type="entry name" value="Retrovirus zinc finger-like domains"/>
    <property type="match status" value="1"/>
</dbReference>
<keyword evidence="3" id="KW-0548">Nucleotidyltransferase</keyword>
<dbReference type="EMBL" id="BQNB010011826">
    <property type="protein sequence ID" value="GJS95654.1"/>
    <property type="molecule type" value="Genomic_DNA"/>
</dbReference>
<dbReference type="Gene3D" id="4.10.60.10">
    <property type="entry name" value="Zinc finger, CCHC-type"/>
    <property type="match status" value="1"/>
</dbReference>
<keyword evidence="4" id="KW-1185">Reference proteome</keyword>
<comment type="caution">
    <text evidence="3">The sequence shown here is derived from an EMBL/GenBank/DDBJ whole genome shotgun (WGS) entry which is preliminary data.</text>
</comment>
<keyword evidence="1" id="KW-0863">Zinc-finger</keyword>
<accession>A0ABQ4ZZB5</accession>
<protein>
    <submittedName>
        <fullName evidence="3">Reverse transcriptase domain-containing protein</fullName>
    </submittedName>
</protein>
<dbReference type="PROSITE" id="PS50158">
    <property type="entry name" value="ZF_CCHC"/>
    <property type="match status" value="1"/>
</dbReference>
<gene>
    <name evidence="3" type="ORF">Tco_0802622</name>
</gene>
<evidence type="ECO:0000259" key="2">
    <source>
        <dbReference type="PROSITE" id="PS50158"/>
    </source>
</evidence>
<evidence type="ECO:0000313" key="3">
    <source>
        <dbReference type="EMBL" id="GJS95654.1"/>
    </source>
</evidence>
<reference evidence="3" key="1">
    <citation type="journal article" date="2022" name="Int. J. Mol. Sci.">
        <title>Draft Genome of Tanacetum Coccineum: Genomic Comparison of Closely Related Tanacetum-Family Plants.</title>
        <authorList>
            <person name="Yamashiro T."/>
            <person name="Shiraishi A."/>
            <person name="Nakayama K."/>
            <person name="Satake H."/>
        </authorList>
    </citation>
    <scope>NUCLEOTIDE SEQUENCE</scope>
</reference>
<reference evidence="3" key="2">
    <citation type="submission" date="2022-01" db="EMBL/GenBank/DDBJ databases">
        <authorList>
            <person name="Yamashiro T."/>
            <person name="Shiraishi A."/>
            <person name="Satake H."/>
            <person name="Nakayama K."/>
        </authorList>
    </citation>
    <scope>NUCLEOTIDE SEQUENCE</scope>
</reference>
<evidence type="ECO:0000256" key="1">
    <source>
        <dbReference type="PROSITE-ProRule" id="PRU00047"/>
    </source>
</evidence>
<keyword evidence="3" id="KW-0695">RNA-directed DNA polymerase</keyword>
<dbReference type="InterPro" id="IPR001878">
    <property type="entry name" value="Znf_CCHC"/>
</dbReference>
<keyword evidence="1" id="KW-0862">Zinc</keyword>
<proteinExistence type="predicted"/>
<sequence length="144" mass="16084">MITNNNRIEGKKPLGLMLPPQLKTVGTAKTKGQPLEATYNHSISVTCHACGEKGHYKSQCARANNNAHGRAYLLRDKNAHQDPNIVTGLRDLTVISKDFTFTTRVAKIEVIKNWTSPTTPHRDTMEIRYQLGKANVVSRCLKPM</sequence>
<name>A0ABQ4ZZB5_9ASTR</name>
<dbReference type="Proteomes" id="UP001151760">
    <property type="component" value="Unassembled WGS sequence"/>
</dbReference>
<feature type="domain" description="CCHC-type" evidence="2">
    <location>
        <begin position="47"/>
        <end position="60"/>
    </location>
</feature>
<dbReference type="InterPro" id="IPR036875">
    <property type="entry name" value="Znf_CCHC_sf"/>
</dbReference>